<feature type="transmembrane region" description="Helical" evidence="1">
    <location>
        <begin position="20"/>
        <end position="39"/>
    </location>
</feature>
<dbReference type="Proteomes" id="UP000249497">
    <property type="component" value="Unassembled WGS sequence"/>
</dbReference>
<proteinExistence type="predicted"/>
<keyword evidence="1" id="KW-1133">Transmembrane helix</keyword>
<name>A0A8T8WR78_ASPJA</name>
<accession>A0A8T8WR78</accession>
<organism evidence="2 3">
    <name type="scientific">Aspergillus japonicus CBS 114.51</name>
    <dbReference type="NCBI Taxonomy" id="1448312"/>
    <lineage>
        <taxon>Eukaryota</taxon>
        <taxon>Fungi</taxon>
        <taxon>Dikarya</taxon>
        <taxon>Ascomycota</taxon>
        <taxon>Pezizomycotina</taxon>
        <taxon>Eurotiomycetes</taxon>
        <taxon>Eurotiomycetidae</taxon>
        <taxon>Eurotiales</taxon>
        <taxon>Aspergillaceae</taxon>
        <taxon>Aspergillus</taxon>
        <taxon>Aspergillus subgen. Circumdati</taxon>
    </lineage>
</organism>
<dbReference type="GeneID" id="37170397"/>
<reference evidence="2 3" key="1">
    <citation type="submission" date="2018-02" db="EMBL/GenBank/DDBJ databases">
        <title>The genomes of Aspergillus section Nigri reveals drivers in fungal speciation.</title>
        <authorList>
            <consortium name="DOE Joint Genome Institute"/>
            <person name="Vesth T.C."/>
            <person name="Nybo J."/>
            <person name="Theobald S."/>
            <person name="Brandl J."/>
            <person name="Frisvad J.C."/>
            <person name="Nielsen K.F."/>
            <person name="Lyhne E.K."/>
            <person name="Kogle M.E."/>
            <person name="Kuo A."/>
            <person name="Riley R."/>
            <person name="Clum A."/>
            <person name="Nolan M."/>
            <person name="Lipzen A."/>
            <person name="Salamov A."/>
            <person name="Henrissat B."/>
            <person name="Wiebenga A."/>
            <person name="De vries R.P."/>
            <person name="Grigoriev I.V."/>
            <person name="Mortensen U.H."/>
            <person name="Andersen M.R."/>
            <person name="Baker S.E."/>
        </authorList>
    </citation>
    <scope>NUCLEOTIDE SEQUENCE [LARGE SCALE GENOMIC DNA]</scope>
    <source>
        <strain evidence="2 3">CBS 114.51</strain>
    </source>
</reference>
<dbReference type="EMBL" id="KZ824830">
    <property type="protein sequence ID" value="RAH78183.1"/>
    <property type="molecule type" value="Genomic_DNA"/>
</dbReference>
<keyword evidence="1" id="KW-0472">Membrane</keyword>
<protein>
    <submittedName>
        <fullName evidence="2">Uncharacterized protein</fullName>
    </submittedName>
</protein>
<dbReference type="AlphaFoldDB" id="A0A8T8WR78"/>
<keyword evidence="1" id="KW-0812">Transmembrane</keyword>
<evidence type="ECO:0000313" key="2">
    <source>
        <dbReference type="EMBL" id="RAH78183.1"/>
    </source>
</evidence>
<gene>
    <name evidence="2" type="ORF">BO86DRAFT_195219</name>
</gene>
<sequence>MYKGTCELYSYGLIFFYDHLFPFPLFLFLFLFFFLFFPIRLAYPYAYNKACVACHCIGGIPKPNSAIAKLGILYCTVPASVLSPR</sequence>
<dbReference type="RefSeq" id="XP_025524077.1">
    <property type="nucleotide sequence ID" value="XM_025666705.1"/>
</dbReference>
<evidence type="ECO:0000256" key="1">
    <source>
        <dbReference type="SAM" id="Phobius"/>
    </source>
</evidence>
<keyword evidence="3" id="KW-1185">Reference proteome</keyword>
<evidence type="ECO:0000313" key="3">
    <source>
        <dbReference type="Proteomes" id="UP000249497"/>
    </source>
</evidence>